<protein>
    <submittedName>
        <fullName evidence="6">CDGSH iron-sulfur domain-containing protein</fullName>
    </submittedName>
</protein>
<feature type="domain" description="Iron-binding zinc finger CDGSH type" evidence="5">
    <location>
        <begin position="19"/>
        <end position="63"/>
    </location>
</feature>
<keyword evidence="1" id="KW-0001">2Fe-2S</keyword>
<keyword evidence="3" id="KW-0408">Iron</keyword>
<accession>A0ABV8VC48</accession>
<keyword evidence="4" id="KW-0411">Iron-sulfur</keyword>
<dbReference type="InterPro" id="IPR018967">
    <property type="entry name" value="FeS-contain_CDGSH-typ"/>
</dbReference>
<dbReference type="RefSeq" id="WP_378556566.1">
    <property type="nucleotide sequence ID" value="NZ_JBHSDL010000005.1"/>
</dbReference>
<evidence type="ECO:0000313" key="6">
    <source>
        <dbReference type="EMBL" id="MFC4373524.1"/>
    </source>
</evidence>
<organism evidence="6 7">
    <name type="scientific">Nocardia halotolerans</name>
    <dbReference type="NCBI Taxonomy" id="1755878"/>
    <lineage>
        <taxon>Bacteria</taxon>
        <taxon>Bacillati</taxon>
        <taxon>Actinomycetota</taxon>
        <taxon>Actinomycetes</taxon>
        <taxon>Mycobacteriales</taxon>
        <taxon>Nocardiaceae</taxon>
        <taxon>Nocardia</taxon>
    </lineage>
</organism>
<dbReference type="Pfam" id="PF09360">
    <property type="entry name" value="zf-CDGSH"/>
    <property type="match status" value="1"/>
</dbReference>
<gene>
    <name evidence="6" type="ORF">ACFO5K_05375</name>
</gene>
<evidence type="ECO:0000256" key="3">
    <source>
        <dbReference type="ARBA" id="ARBA00023004"/>
    </source>
</evidence>
<sequence>MNPPERRRVVFTDGPAMIEGPVDVVTADGRVLHCDRFQVALCLCKRSSTYPLCDTSHRRRRRRDTGSSD</sequence>
<reference evidence="7" key="1">
    <citation type="journal article" date="2019" name="Int. J. Syst. Evol. Microbiol.">
        <title>The Global Catalogue of Microorganisms (GCM) 10K type strain sequencing project: providing services to taxonomists for standard genome sequencing and annotation.</title>
        <authorList>
            <consortium name="The Broad Institute Genomics Platform"/>
            <consortium name="The Broad Institute Genome Sequencing Center for Infectious Disease"/>
            <person name="Wu L."/>
            <person name="Ma J."/>
        </authorList>
    </citation>
    <scope>NUCLEOTIDE SEQUENCE [LARGE SCALE GENOMIC DNA]</scope>
    <source>
        <strain evidence="7">IBRC-M 10490</strain>
    </source>
</reference>
<proteinExistence type="predicted"/>
<keyword evidence="7" id="KW-1185">Reference proteome</keyword>
<evidence type="ECO:0000256" key="4">
    <source>
        <dbReference type="ARBA" id="ARBA00023014"/>
    </source>
</evidence>
<dbReference type="EMBL" id="JBHSDL010000005">
    <property type="protein sequence ID" value="MFC4373524.1"/>
    <property type="molecule type" value="Genomic_DNA"/>
</dbReference>
<comment type="caution">
    <text evidence="6">The sequence shown here is derived from an EMBL/GenBank/DDBJ whole genome shotgun (WGS) entry which is preliminary data.</text>
</comment>
<evidence type="ECO:0000313" key="7">
    <source>
        <dbReference type="Proteomes" id="UP001595844"/>
    </source>
</evidence>
<evidence type="ECO:0000256" key="1">
    <source>
        <dbReference type="ARBA" id="ARBA00022714"/>
    </source>
</evidence>
<keyword evidence="2" id="KW-0479">Metal-binding</keyword>
<dbReference type="InterPro" id="IPR042216">
    <property type="entry name" value="MitoNEET_CISD"/>
</dbReference>
<dbReference type="Gene3D" id="3.40.5.90">
    <property type="entry name" value="CDGSH iron-sulfur domain, mitoNEET-type"/>
    <property type="match status" value="1"/>
</dbReference>
<name>A0ABV8VC48_9NOCA</name>
<evidence type="ECO:0000259" key="5">
    <source>
        <dbReference type="SMART" id="SM00704"/>
    </source>
</evidence>
<evidence type="ECO:0000256" key="2">
    <source>
        <dbReference type="ARBA" id="ARBA00022723"/>
    </source>
</evidence>
<dbReference type="Proteomes" id="UP001595844">
    <property type="component" value="Unassembled WGS sequence"/>
</dbReference>
<dbReference type="SMART" id="SM00704">
    <property type="entry name" value="ZnF_CDGSH"/>
    <property type="match status" value="1"/>
</dbReference>